<name>A0A259U0Y3_9BACT</name>
<dbReference type="PANTHER" id="PTHR43591">
    <property type="entry name" value="METHYLTRANSFERASE"/>
    <property type="match status" value="1"/>
</dbReference>
<dbReference type="AlphaFoldDB" id="A0A259U0Y3"/>
<dbReference type="InParanoid" id="A0A259U0Y3"/>
<dbReference type="GO" id="GO:0061542">
    <property type="term" value="F:3-demethylubiquinol 3-O-methyltransferase activity"/>
    <property type="evidence" value="ECO:0007669"/>
    <property type="project" value="InterPro"/>
</dbReference>
<dbReference type="Pfam" id="PF08241">
    <property type="entry name" value="Methyltransf_11"/>
    <property type="match status" value="1"/>
</dbReference>
<dbReference type="GO" id="GO:0010420">
    <property type="term" value="F:polyprenyldihydroxybenzoate methyltransferase activity"/>
    <property type="evidence" value="ECO:0007669"/>
    <property type="project" value="InterPro"/>
</dbReference>
<dbReference type="CDD" id="cd02440">
    <property type="entry name" value="AdoMet_MTases"/>
    <property type="match status" value="1"/>
</dbReference>
<dbReference type="FunCoup" id="A0A259U0Y3">
    <property type="interactions" value="389"/>
</dbReference>
<dbReference type="OrthoDB" id="9805171at2"/>
<dbReference type="GO" id="GO:0032259">
    <property type="term" value="P:methylation"/>
    <property type="evidence" value="ECO:0007669"/>
    <property type="project" value="UniProtKB-KW"/>
</dbReference>
<reference evidence="2 3" key="1">
    <citation type="submission" date="2016-11" db="EMBL/GenBank/DDBJ databases">
        <title>Study of marine rhodopsin-containing bacteria.</title>
        <authorList>
            <person name="Yoshizawa S."/>
            <person name="Kumagai Y."/>
            <person name="Kogure K."/>
        </authorList>
    </citation>
    <scope>NUCLEOTIDE SEQUENCE [LARGE SCALE GENOMIC DNA]</scope>
    <source>
        <strain evidence="2 3">SG-29</strain>
    </source>
</reference>
<organism evidence="2 3">
    <name type="scientific">Rubricoccus marinus</name>
    <dbReference type="NCBI Taxonomy" id="716817"/>
    <lineage>
        <taxon>Bacteria</taxon>
        <taxon>Pseudomonadati</taxon>
        <taxon>Rhodothermota</taxon>
        <taxon>Rhodothermia</taxon>
        <taxon>Rhodothermales</taxon>
        <taxon>Rubricoccaceae</taxon>
        <taxon>Rubricoccus</taxon>
    </lineage>
</organism>
<dbReference type="SUPFAM" id="SSF53335">
    <property type="entry name" value="S-adenosyl-L-methionine-dependent methyltransferases"/>
    <property type="match status" value="1"/>
</dbReference>
<sequence>MPEINNAFYDDLGEAWFEGDDHPIALLRVESRVKIEYVLDVLRQRQIGLGAEILDVACGAGLVSLPLAEAGYSVQGIDISPGSIAEARRRTPEGLDARFAVGDAYALDVPDESVDAVLLLDMLEHVERPADAIAEASRVVRPGGAVFFHTFNKTPLAWALAVHGFKVVSPRGPEHIHVYRLFIPPADLRTMHADAGLEVQEVKGVHPVPDRAFWRSVRQRRVDPAFAFKIGGPPWIGYLGYAVKR</sequence>
<evidence type="ECO:0000313" key="2">
    <source>
        <dbReference type="EMBL" id="OZC03641.1"/>
    </source>
</evidence>
<proteinExistence type="predicted"/>
<protein>
    <submittedName>
        <fullName evidence="2">3-demethylubiquinone-9 3-O-methyltransferase</fullName>
    </submittedName>
</protein>
<keyword evidence="2" id="KW-0489">Methyltransferase</keyword>
<keyword evidence="2" id="KW-0808">Transferase</keyword>
<keyword evidence="3" id="KW-1185">Reference proteome</keyword>
<evidence type="ECO:0000259" key="1">
    <source>
        <dbReference type="Pfam" id="PF08241"/>
    </source>
</evidence>
<comment type="caution">
    <text evidence="2">The sequence shown here is derived from an EMBL/GenBank/DDBJ whole genome shotgun (WGS) entry which is preliminary data.</text>
</comment>
<accession>A0A259U0Y3</accession>
<gene>
    <name evidence="2" type="ORF">BSZ36_12005</name>
</gene>
<dbReference type="Proteomes" id="UP000216446">
    <property type="component" value="Unassembled WGS sequence"/>
</dbReference>
<dbReference type="RefSeq" id="WP_094549233.1">
    <property type="nucleotide sequence ID" value="NZ_MQWB01000001.1"/>
</dbReference>
<dbReference type="EMBL" id="MQWB01000001">
    <property type="protein sequence ID" value="OZC03641.1"/>
    <property type="molecule type" value="Genomic_DNA"/>
</dbReference>
<dbReference type="Gene3D" id="3.40.50.150">
    <property type="entry name" value="Vaccinia Virus protein VP39"/>
    <property type="match status" value="1"/>
</dbReference>
<evidence type="ECO:0000313" key="3">
    <source>
        <dbReference type="Proteomes" id="UP000216446"/>
    </source>
</evidence>
<dbReference type="InterPro" id="IPR029063">
    <property type="entry name" value="SAM-dependent_MTases_sf"/>
</dbReference>
<dbReference type="InterPro" id="IPR013216">
    <property type="entry name" value="Methyltransf_11"/>
</dbReference>
<feature type="domain" description="Methyltransferase type 11" evidence="1">
    <location>
        <begin position="54"/>
        <end position="148"/>
    </location>
</feature>
<keyword evidence="2" id="KW-0830">Ubiquinone</keyword>
<dbReference type="NCBIfam" id="TIGR01983">
    <property type="entry name" value="UbiG"/>
    <property type="match status" value="1"/>
</dbReference>
<dbReference type="InterPro" id="IPR010233">
    <property type="entry name" value="UbiG_MeTrfase"/>
</dbReference>